<dbReference type="Proteomes" id="UP000518266">
    <property type="component" value="Unassembled WGS sequence"/>
</dbReference>
<reference evidence="2 3" key="1">
    <citation type="submission" date="2020-03" db="EMBL/GenBank/DDBJ databases">
        <title>Dissostichus mawsoni Genome sequencing and assembly.</title>
        <authorList>
            <person name="Park H."/>
        </authorList>
    </citation>
    <scope>NUCLEOTIDE SEQUENCE [LARGE SCALE GENOMIC DNA]</scope>
    <source>
        <strain evidence="2">DM0001</strain>
        <tissue evidence="2">Muscle</tissue>
    </source>
</reference>
<gene>
    <name evidence="2" type="ORF">F7725_018410</name>
</gene>
<dbReference type="EMBL" id="JAAKFY010000021">
    <property type="protein sequence ID" value="KAF3839693.1"/>
    <property type="molecule type" value="Genomic_DNA"/>
</dbReference>
<proteinExistence type="predicted"/>
<feature type="region of interest" description="Disordered" evidence="1">
    <location>
        <begin position="100"/>
        <end position="134"/>
    </location>
</feature>
<evidence type="ECO:0000313" key="3">
    <source>
        <dbReference type="Proteomes" id="UP000518266"/>
    </source>
</evidence>
<dbReference type="AlphaFoldDB" id="A0A7J5XS96"/>
<sequence>MELALSLQEIPFKWVNVLRGPQLSVKEAPPVVWPHRALDNNCSGNVTLRGSHSIQNPNNPLPHVLFCPIISSPSFLLCVEQQYLLICVKEQQGWSFSTVQPLSRADGDRPRLRETQRHQPASVYTRPGKTFQSP</sequence>
<evidence type="ECO:0000256" key="1">
    <source>
        <dbReference type="SAM" id="MobiDB-lite"/>
    </source>
</evidence>
<name>A0A7J5XS96_DISMA</name>
<protein>
    <submittedName>
        <fullName evidence="2">Uncharacterized protein</fullName>
    </submittedName>
</protein>
<comment type="caution">
    <text evidence="2">The sequence shown here is derived from an EMBL/GenBank/DDBJ whole genome shotgun (WGS) entry which is preliminary data.</text>
</comment>
<organism evidence="2 3">
    <name type="scientific">Dissostichus mawsoni</name>
    <name type="common">Antarctic cod</name>
    <dbReference type="NCBI Taxonomy" id="36200"/>
    <lineage>
        <taxon>Eukaryota</taxon>
        <taxon>Metazoa</taxon>
        <taxon>Chordata</taxon>
        <taxon>Craniata</taxon>
        <taxon>Vertebrata</taxon>
        <taxon>Euteleostomi</taxon>
        <taxon>Actinopterygii</taxon>
        <taxon>Neopterygii</taxon>
        <taxon>Teleostei</taxon>
        <taxon>Neoteleostei</taxon>
        <taxon>Acanthomorphata</taxon>
        <taxon>Eupercaria</taxon>
        <taxon>Perciformes</taxon>
        <taxon>Notothenioidei</taxon>
        <taxon>Nototheniidae</taxon>
        <taxon>Dissostichus</taxon>
    </lineage>
</organism>
<keyword evidence="3" id="KW-1185">Reference proteome</keyword>
<evidence type="ECO:0000313" key="2">
    <source>
        <dbReference type="EMBL" id="KAF3839693.1"/>
    </source>
</evidence>
<feature type="compositionally biased region" description="Basic and acidic residues" evidence="1">
    <location>
        <begin position="105"/>
        <end position="117"/>
    </location>
</feature>
<accession>A0A7J5XS96</accession>